<accession>A0ABD0M2L8</accession>
<sequence>DKWLPVSPATAVPSCPETLPLPGPAGDQENQENYDDDSIIPSAALEAGSHSRFSNHFQHPCSHLRSCPLPLMSWADAQDVWHAMLENEGRYSHSMFYVFSHPELRARMRTELFQWLMRNLAKAIQAGGSTSSVKTVAVQEQPNNVCIPQATRLPHPHYLCICQWLHFLLFSIAAQQCRCCVQVPSLSLFNIFVCFLPFLSSVTDLCKCLRV</sequence>
<gene>
    <name evidence="2" type="ORF">BaRGS_00003017</name>
</gene>
<dbReference type="EMBL" id="JACVVK020000009">
    <property type="protein sequence ID" value="KAK7505746.1"/>
    <property type="molecule type" value="Genomic_DNA"/>
</dbReference>
<name>A0ABD0M2L8_9CAEN</name>
<evidence type="ECO:0000313" key="3">
    <source>
        <dbReference type="Proteomes" id="UP001519460"/>
    </source>
</evidence>
<dbReference type="Proteomes" id="UP001519460">
    <property type="component" value="Unassembled WGS sequence"/>
</dbReference>
<keyword evidence="3" id="KW-1185">Reference proteome</keyword>
<organism evidence="2 3">
    <name type="scientific">Batillaria attramentaria</name>
    <dbReference type="NCBI Taxonomy" id="370345"/>
    <lineage>
        <taxon>Eukaryota</taxon>
        <taxon>Metazoa</taxon>
        <taxon>Spiralia</taxon>
        <taxon>Lophotrochozoa</taxon>
        <taxon>Mollusca</taxon>
        <taxon>Gastropoda</taxon>
        <taxon>Caenogastropoda</taxon>
        <taxon>Sorbeoconcha</taxon>
        <taxon>Cerithioidea</taxon>
        <taxon>Batillariidae</taxon>
        <taxon>Batillaria</taxon>
    </lineage>
</organism>
<feature type="non-terminal residue" evidence="2">
    <location>
        <position position="1"/>
    </location>
</feature>
<feature type="region of interest" description="Disordered" evidence="1">
    <location>
        <begin position="1"/>
        <end position="35"/>
    </location>
</feature>
<protein>
    <submittedName>
        <fullName evidence="2">Uncharacterized protein</fullName>
    </submittedName>
</protein>
<dbReference type="SUPFAM" id="SSF47954">
    <property type="entry name" value="Cyclin-like"/>
    <property type="match status" value="1"/>
</dbReference>
<dbReference type="AlphaFoldDB" id="A0ABD0M2L8"/>
<proteinExistence type="predicted"/>
<comment type="caution">
    <text evidence="2">The sequence shown here is derived from an EMBL/GenBank/DDBJ whole genome shotgun (WGS) entry which is preliminary data.</text>
</comment>
<evidence type="ECO:0000313" key="2">
    <source>
        <dbReference type="EMBL" id="KAK7505746.1"/>
    </source>
</evidence>
<reference evidence="2 3" key="1">
    <citation type="journal article" date="2023" name="Sci. Data">
        <title>Genome assembly of the Korean intertidal mud-creeper Batillaria attramentaria.</title>
        <authorList>
            <person name="Patra A.K."/>
            <person name="Ho P.T."/>
            <person name="Jun S."/>
            <person name="Lee S.J."/>
            <person name="Kim Y."/>
            <person name="Won Y.J."/>
        </authorList>
    </citation>
    <scope>NUCLEOTIDE SEQUENCE [LARGE SCALE GENOMIC DNA]</scope>
    <source>
        <strain evidence="2">Wonlab-2016</strain>
    </source>
</reference>
<evidence type="ECO:0000256" key="1">
    <source>
        <dbReference type="SAM" id="MobiDB-lite"/>
    </source>
</evidence>
<dbReference type="InterPro" id="IPR036915">
    <property type="entry name" value="Cyclin-like_sf"/>
</dbReference>